<protein>
    <submittedName>
        <fullName evidence="3">Aste57867_19184 protein</fullName>
    </submittedName>
</protein>
<evidence type="ECO:0000313" key="3">
    <source>
        <dbReference type="EMBL" id="VFT95906.1"/>
    </source>
</evidence>
<evidence type="ECO:0000313" key="2">
    <source>
        <dbReference type="EMBL" id="KAF0689358.1"/>
    </source>
</evidence>
<feature type="compositionally biased region" description="Polar residues" evidence="1">
    <location>
        <begin position="39"/>
        <end position="48"/>
    </location>
</feature>
<reference evidence="3 4" key="1">
    <citation type="submission" date="2019-03" db="EMBL/GenBank/DDBJ databases">
        <authorList>
            <person name="Gaulin E."/>
            <person name="Dumas B."/>
        </authorList>
    </citation>
    <scope>NUCLEOTIDE SEQUENCE [LARGE SCALE GENOMIC DNA]</scope>
    <source>
        <strain evidence="3">CBS 568.67</strain>
    </source>
</reference>
<evidence type="ECO:0000313" key="4">
    <source>
        <dbReference type="Proteomes" id="UP000332933"/>
    </source>
</evidence>
<proteinExistence type="predicted"/>
<accession>A0A485LG85</accession>
<dbReference type="EMBL" id="CAADRA010006480">
    <property type="protein sequence ID" value="VFT95906.1"/>
    <property type="molecule type" value="Genomic_DNA"/>
</dbReference>
<keyword evidence="4" id="KW-1185">Reference proteome</keyword>
<dbReference type="Proteomes" id="UP000332933">
    <property type="component" value="Unassembled WGS sequence"/>
</dbReference>
<reference evidence="2" key="2">
    <citation type="submission" date="2019-06" db="EMBL/GenBank/DDBJ databases">
        <title>Genomics analysis of Aphanomyces spp. identifies a new class of oomycete effector associated with host adaptation.</title>
        <authorList>
            <person name="Gaulin E."/>
        </authorList>
    </citation>
    <scope>NUCLEOTIDE SEQUENCE</scope>
    <source>
        <strain evidence="2">CBS 578.67</strain>
    </source>
</reference>
<feature type="region of interest" description="Disordered" evidence="1">
    <location>
        <begin position="1"/>
        <end position="95"/>
    </location>
</feature>
<dbReference type="AlphaFoldDB" id="A0A485LG85"/>
<gene>
    <name evidence="3" type="primary">Aste57867_19184</name>
    <name evidence="2" type="ORF">As57867_019120</name>
    <name evidence="3" type="ORF">ASTE57867_19184</name>
</gene>
<evidence type="ECO:0000256" key="1">
    <source>
        <dbReference type="SAM" id="MobiDB-lite"/>
    </source>
</evidence>
<sequence length="264" mass="29490">MSATTAMRPRRGDNNARYRAASVDSMVPPLHFRPRTHSLSRLQATANTAVFPRPKSFMKKRDVSSSAGATESPPTSSSSSPADSTKHVQWGPSTGIPDPTYMDVDSYDDLIFQVGGLDKTKRSIPLEVTDFLARAATHLGYVFESFPTVLDCSKLRPADIKCWQRLYSFPWELEAEFDHICRGGNNNDTMDVFLPHFEKSFLKRLFSKPKPALRVSLDKTDLDRLRCIQEIVNACLSFGTFQFTLHDLARLCIPPPSPSSASKT</sequence>
<name>A0A485LG85_9STRA</name>
<organism evidence="3 4">
    <name type="scientific">Aphanomyces stellatus</name>
    <dbReference type="NCBI Taxonomy" id="120398"/>
    <lineage>
        <taxon>Eukaryota</taxon>
        <taxon>Sar</taxon>
        <taxon>Stramenopiles</taxon>
        <taxon>Oomycota</taxon>
        <taxon>Saprolegniomycetes</taxon>
        <taxon>Saprolegniales</taxon>
        <taxon>Verrucalvaceae</taxon>
        <taxon>Aphanomyces</taxon>
    </lineage>
</organism>
<dbReference type="EMBL" id="VJMH01006459">
    <property type="protein sequence ID" value="KAF0689358.1"/>
    <property type="molecule type" value="Genomic_DNA"/>
</dbReference>
<feature type="compositionally biased region" description="Low complexity" evidence="1">
    <location>
        <begin position="64"/>
        <end position="83"/>
    </location>
</feature>
<dbReference type="OrthoDB" id="167694at2759"/>